<accession>E1Z647</accession>
<evidence type="ECO:0000256" key="1">
    <source>
        <dbReference type="SAM" id="MobiDB-lite"/>
    </source>
</evidence>
<sequence length="272" mass="28356">MSTYRAPSKEGASLRAEAEAPFRSLRLFLFGAGAASAALATLFGLPSLIGALSGAPGATKSIAEALQDLAINVGSVSVLGYLVVRDLQARDIQMARLMREDELGACQLELANGRVLRLAQLRGFARVVLMAGTPQQVAAALAGAEPYKQQLQERGVLVVPLPFGTSTEGGEGSSSGSGDAAAASLAPPGADELRWRATAIRMDDWRRWFEQQAKLANKTLDGGLYVSLRLDGRVRGSGRGAPPWGIMAAQLPPTDGFFGGFLDGMDGKVGGG</sequence>
<dbReference type="Proteomes" id="UP000008141">
    <property type="component" value="Unassembled WGS sequence"/>
</dbReference>
<dbReference type="OMA" id="WQLVPVY"/>
<keyword evidence="4" id="KW-1185">Reference proteome</keyword>
<keyword evidence="2" id="KW-0812">Transmembrane</keyword>
<dbReference type="RefSeq" id="XP_005850687.1">
    <property type="nucleotide sequence ID" value="XM_005850625.1"/>
</dbReference>
<dbReference type="eggNOG" id="ENOG502QRW2">
    <property type="taxonomic scope" value="Eukaryota"/>
</dbReference>
<proteinExistence type="predicted"/>
<dbReference type="AlphaFoldDB" id="E1Z647"/>
<dbReference type="EMBL" id="GL433837">
    <property type="protein sequence ID" value="EFN58585.1"/>
    <property type="molecule type" value="Genomic_DNA"/>
</dbReference>
<feature type="region of interest" description="Disordered" evidence="1">
    <location>
        <begin position="166"/>
        <end position="186"/>
    </location>
</feature>
<dbReference type="STRING" id="554065.E1Z647"/>
<reference evidence="3 4" key="1">
    <citation type="journal article" date="2010" name="Plant Cell">
        <title>The Chlorella variabilis NC64A genome reveals adaptation to photosymbiosis, coevolution with viruses, and cryptic sex.</title>
        <authorList>
            <person name="Blanc G."/>
            <person name="Duncan G."/>
            <person name="Agarkova I."/>
            <person name="Borodovsky M."/>
            <person name="Gurnon J."/>
            <person name="Kuo A."/>
            <person name="Lindquist E."/>
            <person name="Lucas S."/>
            <person name="Pangilinan J."/>
            <person name="Polle J."/>
            <person name="Salamov A."/>
            <person name="Terry A."/>
            <person name="Yamada T."/>
            <person name="Dunigan D.D."/>
            <person name="Grigoriev I.V."/>
            <person name="Claverie J.M."/>
            <person name="Van Etten J.L."/>
        </authorList>
    </citation>
    <scope>NUCLEOTIDE SEQUENCE [LARGE SCALE GENOMIC DNA]</scope>
    <source>
        <strain evidence="3 4">NC64A</strain>
    </source>
</reference>
<dbReference type="KEGG" id="cvr:CHLNCDRAFT_140754"/>
<evidence type="ECO:0000256" key="2">
    <source>
        <dbReference type="SAM" id="Phobius"/>
    </source>
</evidence>
<evidence type="ECO:0000313" key="4">
    <source>
        <dbReference type="Proteomes" id="UP000008141"/>
    </source>
</evidence>
<dbReference type="GeneID" id="17358126"/>
<dbReference type="FunCoup" id="E1Z647">
    <property type="interactions" value="333"/>
</dbReference>
<dbReference type="PANTHER" id="PTHR35498:SF1">
    <property type="entry name" value="LOW PSII ACCUMULATION-LIKE PROTEIN"/>
    <property type="match status" value="1"/>
</dbReference>
<protein>
    <submittedName>
        <fullName evidence="3">Uncharacterized protein</fullName>
    </submittedName>
</protein>
<feature type="transmembrane region" description="Helical" evidence="2">
    <location>
        <begin position="27"/>
        <end position="49"/>
    </location>
</feature>
<dbReference type="Pfam" id="PF11998">
    <property type="entry name" value="DUF3493"/>
    <property type="match status" value="1"/>
</dbReference>
<dbReference type="InParanoid" id="E1Z647"/>
<dbReference type="PANTHER" id="PTHR35498">
    <property type="entry name" value="PROTEIN LOW PSII ACCUMULATION 1, CHLOROPLASTIC"/>
    <property type="match status" value="1"/>
</dbReference>
<dbReference type="OrthoDB" id="5130at2759"/>
<dbReference type="InterPro" id="IPR021883">
    <property type="entry name" value="LPA1-like"/>
</dbReference>
<keyword evidence="2" id="KW-1133">Transmembrane helix</keyword>
<keyword evidence="2" id="KW-0472">Membrane</keyword>
<feature type="transmembrane region" description="Helical" evidence="2">
    <location>
        <begin position="69"/>
        <end position="87"/>
    </location>
</feature>
<organism evidence="4">
    <name type="scientific">Chlorella variabilis</name>
    <name type="common">Green alga</name>
    <dbReference type="NCBI Taxonomy" id="554065"/>
    <lineage>
        <taxon>Eukaryota</taxon>
        <taxon>Viridiplantae</taxon>
        <taxon>Chlorophyta</taxon>
        <taxon>core chlorophytes</taxon>
        <taxon>Trebouxiophyceae</taxon>
        <taxon>Chlorellales</taxon>
        <taxon>Chlorellaceae</taxon>
        <taxon>Chlorella clade</taxon>
        <taxon>Chlorella</taxon>
    </lineage>
</organism>
<feature type="compositionally biased region" description="Low complexity" evidence="1">
    <location>
        <begin position="176"/>
        <end position="186"/>
    </location>
</feature>
<evidence type="ECO:0000313" key="3">
    <source>
        <dbReference type="EMBL" id="EFN58585.1"/>
    </source>
</evidence>
<name>E1Z647_CHLVA</name>
<gene>
    <name evidence="3" type="ORF">CHLNCDRAFT_140754</name>
</gene>